<name>B6W903_9FIRM</name>
<gene>
    <name evidence="1" type="ORF">ANHYDRO_01054</name>
</gene>
<protein>
    <submittedName>
        <fullName evidence="1">Uncharacterized protein</fullName>
    </submittedName>
</protein>
<dbReference type="STRING" id="561177.ANHYDRO_01054"/>
<evidence type="ECO:0000313" key="2">
    <source>
        <dbReference type="Proteomes" id="UP000005451"/>
    </source>
</evidence>
<dbReference type="AlphaFoldDB" id="B6W903"/>
<organism evidence="1 2">
    <name type="scientific">Anaerococcus hydrogenalis DSM 7454</name>
    <dbReference type="NCBI Taxonomy" id="561177"/>
    <lineage>
        <taxon>Bacteria</taxon>
        <taxon>Bacillati</taxon>
        <taxon>Bacillota</taxon>
        <taxon>Tissierellia</taxon>
        <taxon>Tissierellales</taxon>
        <taxon>Peptoniphilaceae</taxon>
        <taxon>Anaerococcus</taxon>
    </lineage>
</organism>
<reference evidence="1 2" key="1">
    <citation type="submission" date="2008-09" db="EMBL/GenBank/DDBJ databases">
        <authorList>
            <person name="Fulton L."/>
            <person name="Clifton S."/>
            <person name="Fulton B."/>
            <person name="Xu J."/>
            <person name="Minx P."/>
            <person name="Pepin K.H."/>
            <person name="Johnson M."/>
            <person name="Thiruvilangam P."/>
            <person name="Bhonagiri V."/>
            <person name="Nash W.E."/>
            <person name="Mardis E.R."/>
            <person name="Wilson R.K."/>
        </authorList>
    </citation>
    <scope>NUCLEOTIDE SEQUENCE [LARGE SCALE GENOMIC DNA]</scope>
    <source>
        <strain evidence="1 2">DSM 7454</strain>
    </source>
</reference>
<dbReference type="EMBL" id="ABXA01000027">
    <property type="protein sequence ID" value="EEB36108.1"/>
    <property type="molecule type" value="Genomic_DNA"/>
</dbReference>
<dbReference type="Proteomes" id="UP000005451">
    <property type="component" value="Unassembled WGS sequence"/>
</dbReference>
<reference evidence="1 2" key="2">
    <citation type="submission" date="2008-10" db="EMBL/GenBank/DDBJ databases">
        <title>Draft genome sequence of Anaerococcus hydrogenalis (DSM 7454).</title>
        <authorList>
            <person name="Sudarsanam P."/>
            <person name="Ley R."/>
            <person name="Guruge J."/>
            <person name="Turnbaugh P.J."/>
            <person name="Mahowald M."/>
            <person name="Liep D."/>
            <person name="Gordon J."/>
        </authorList>
    </citation>
    <scope>NUCLEOTIDE SEQUENCE [LARGE SCALE GENOMIC DNA]</scope>
    <source>
        <strain evidence="1 2">DSM 7454</strain>
    </source>
</reference>
<accession>B6W903</accession>
<evidence type="ECO:0000313" key="1">
    <source>
        <dbReference type="EMBL" id="EEB36108.1"/>
    </source>
</evidence>
<comment type="caution">
    <text evidence="1">The sequence shown here is derived from an EMBL/GenBank/DDBJ whole genome shotgun (WGS) entry which is preliminary data.</text>
</comment>
<dbReference type="RefSeq" id="WP_004814088.1">
    <property type="nucleotide sequence ID" value="NZ_ABXA01000027.1"/>
</dbReference>
<proteinExistence type="predicted"/>
<sequence length="243" mass="28570">MIKVKEDEEFALKLLQKIDPEKYGDAYNKDKPDIQTNDGSVGVEIVRADYDELIISSKTIGKDIINAKKMNGDKPLTNDEIEGILFYQRTDKHGKFVSLQDAENCRYLYEDKTNKGRSIKEIIDYEDLRETSKKYKIWEVENSTFDSLGENYKVLIARAVVKWVDLWYKVFVERIDSKIKKIDTYDKFEENNLAVISVYTYDDDFEQVAIKIKENYKDKYMPFDNIYLICGDLDKTIVMSFKE</sequence>